<dbReference type="SMR" id="Q9NAM2"/>
<dbReference type="CTD" id="178450"/>
<dbReference type="Proteomes" id="UP000001940">
    <property type="component" value="Chromosome IV"/>
</dbReference>
<dbReference type="InterPro" id="IPR000535">
    <property type="entry name" value="MSP_dom"/>
</dbReference>
<dbReference type="InParanoid" id="Q9NAM2"/>
<dbReference type="AGR" id="WB:WBGene00013658"/>
<accession>Q9NAM2</accession>
<dbReference type="Pfam" id="PF00635">
    <property type="entry name" value="Motile_Sperm"/>
    <property type="match status" value="1"/>
</dbReference>
<dbReference type="PROSITE" id="PS50202">
    <property type="entry name" value="MSP"/>
    <property type="match status" value="1"/>
</dbReference>
<dbReference type="eggNOG" id="ENOG502RXF6">
    <property type="taxonomic scope" value="Eukaryota"/>
</dbReference>
<dbReference type="InterPro" id="IPR013783">
    <property type="entry name" value="Ig-like_fold"/>
</dbReference>
<evidence type="ECO:0000259" key="2">
    <source>
        <dbReference type="PROSITE" id="PS50202"/>
    </source>
</evidence>
<dbReference type="InterPro" id="IPR008962">
    <property type="entry name" value="PapD-like_sf"/>
</dbReference>
<proteinExistence type="predicted"/>
<dbReference type="PIR" id="T26393">
    <property type="entry name" value="T26393"/>
</dbReference>
<dbReference type="HOGENOM" id="CLU_564113_0_0_1"/>
<keyword evidence="1" id="KW-0963">Cytoplasm</keyword>
<keyword evidence="4" id="KW-1185">Reference proteome</keyword>
<dbReference type="RefSeq" id="NP_502908.1">
    <property type="nucleotide sequence ID" value="NM_070507.3"/>
</dbReference>
<keyword evidence="1" id="KW-0206">Cytoskeleton</keyword>
<dbReference type="Gene3D" id="2.60.40.10">
    <property type="entry name" value="Immunoglobulins"/>
    <property type="match status" value="1"/>
</dbReference>
<dbReference type="AlphaFoldDB" id="Q9NAM2"/>
<sequence length="484" mass="55385">MSRRASKRPAPYPLLCEQKPEDLLVAPVEHKVYQDFEPKRPREFSPVMAQSLPPGEIDFQPSKIIFNAPYNENQESKIKLINTSALRIAYGINTYMKRLRVDTMCTPNCGVLDPSEEILLTISCDAFAFGQVDTTNDRITVEWTNTSEGSTKQFCRDWLDGDGMVRRKTLPIEYSSSPIAQTSSAPLLQASKHGMWLPIGFAASELYDYAKGEPLDRKTCEKNLEKLIKNDRDVDYYEWLNFAKRCRTQNQNLMEEMALGMAFTTAMANKQHRKISRKAEKITEPITTNKAFSIDSAEKFDRALTLPSRKWFMISDVVTDGDVSNWSTANLVTLVRALARTVFDKVAIADPHMMCYATSQNASTYIPIARDFFEGFAEYILGGFGEEQSRDLKFRVRKLVTDVMGNKLDRVRGRHNKMYGNEASEDATRWLREQLRKEDGELKESRLIFPNGSEMMCNYQVNEENPEGSIKSEIFNDEEEVEME</sequence>
<dbReference type="DIP" id="DIP-24553N"/>
<reference evidence="3 4" key="1">
    <citation type="journal article" date="1998" name="Science">
        <title>Genome sequence of the nematode C. elegans: a platform for investigating biology.</title>
        <authorList>
            <consortium name="The C. elegans sequencing consortium"/>
            <person name="Sulson J.E."/>
            <person name="Waterston R."/>
        </authorList>
    </citation>
    <scope>NUCLEOTIDE SEQUENCE [LARGE SCALE GENOMIC DNA]</scope>
    <source>
        <strain evidence="3 4">Bristol N2</strain>
    </source>
</reference>
<dbReference type="PANTHER" id="PTHR22921:SF27">
    <property type="entry name" value="C2H2-TYPE DOMAIN-CONTAINING PROTEIN-RELATED"/>
    <property type="match status" value="1"/>
</dbReference>
<dbReference type="IntAct" id="Q9NAM2">
    <property type="interactions" value="8"/>
</dbReference>
<evidence type="ECO:0000313" key="3">
    <source>
        <dbReference type="EMBL" id="CAB54365.1"/>
    </source>
</evidence>
<comment type="function">
    <text evidence="1">Central component in molecular interactions underlying sperm crawling. Forms an extensive filament system that extends from sperm villipoda, along the leading edge of the pseudopod.</text>
</comment>
<dbReference type="OrthoDB" id="5877418at2759"/>
<dbReference type="UCSC" id="Y105C5B.19">
    <property type="organism name" value="c. elegans"/>
</dbReference>
<feature type="domain" description="MSP" evidence="2">
    <location>
        <begin position="56"/>
        <end position="175"/>
    </location>
</feature>
<dbReference type="PeptideAtlas" id="Q9NAM2"/>
<dbReference type="OMA" id="EWTNTSE"/>
<dbReference type="PaxDb" id="6239-Y105C5B.19"/>
<dbReference type="Bgee" id="WBGene00013658">
    <property type="expression patterns" value="Expressed in pharyngeal muscle cell (C elegans) and 4 other cell types or tissues"/>
</dbReference>
<dbReference type="PhylomeDB" id="Q9NAM2"/>
<dbReference type="FunCoup" id="Q9NAM2">
    <property type="interactions" value="1409"/>
</dbReference>
<dbReference type="EMBL" id="BX284604">
    <property type="protein sequence ID" value="CAB54365.1"/>
    <property type="molecule type" value="Genomic_DNA"/>
</dbReference>
<evidence type="ECO:0000313" key="4">
    <source>
        <dbReference type="Proteomes" id="UP000001940"/>
    </source>
</evidence>
<evidence type="ECO:0000313" key="5">
    <source>
        <dbReference type="WormBase" id="Y105C5B.19"/>
    </source>
</evidence>
<dbReference type="STRING" id="6239.Y105C5B.19.1"/>
<organism evidence="3 4">
    <name type="scientific">Caenorhabditis elegans</name>
    <dbReference type="NCBI Taxonomy" id="6239"/>
    <lineage>
        <taxon>Eukaryota</taxon>
        <taxon>Metazoa</taxon>
        <taxon>Ecdysozoa</taxon>
        <taxon>Nematoda</taxon>
        <taxon>Chromadorea</taxon>
        <taxon>Rhabditida</taxon>
        <taxon>Rhabditina</taxon>
        <taxon>Rhabditomorpha</taxon>
        <taxon>Rhabditoidea</taxon>
        <taxon>Rhabditidae</taxon>
        <taxon>Peloderinae</taxon>
        <taxon>Caenorhabditis</taxon>
    </lineage>
</organism>
<name>Q9NAM2_CAEEL</name>
<dbReference type="SUPFAM" id="SSF49354">
    <property type="entry name" value="PapD-like"/>
    <property type="match status" value="1"/>
</dbReference>
<gene>
    <name evidence="3" type="ORF">CELE_Y105C5B.19</name>
    <name evidence="3 5" type="ORF">Y105C5B.19</name>
</gene>
<evidence type="ECO:0000256" key="1">
    <source>
        <dbReference type="RuleBase" id="RU003425"/>
    </source>
</evidence>
<dbReference type="GeneID" id="178450"/>
<protein>
    <recommendedName>
        <fullName evidence="1">Major sperm protein</fullName>
    </recommendedName>
</protein>
<dbReference type="WormBase" id="Y105C5B.19">
    <property type="protein sequence ID" value="CE24068"/>
    <property type="gene ID" value="WBGene00013658"/>
</dbReference>
<dbReference type="KEGG" id="cel:CELE_Y105C5B.19"/>
<dbReference type="PANTHER" id="PTHR22921">
    <property type="entry name" value="PROTEIN CBG20088-RELATED"/>
    <property type="match status" value="1"/>
</dbReference>